<dbReference type="Proteomes" id="UP000185895">
    <property type="component" value="Unassembled WGS sequence"/>
</dbReference>
<keyword evidence="2" id="KW-1185">Reference proteome</keyword>
<name>A0A1E7RDH7_9GAMM</name>
<accession>A0A1E7RDH7</accession>
<dbReference type="RefSeq" id="WP_070069110.1">
    <property type="nucleotide sequence ID" value="NZ_MKKK01000009.1"/>
</dbReference>
<dbReference type="AlphaFoldDB" id="A0A1E7RDH7"/>
<protein>
    <submittedName>
        <fullName evidence="1">Uncharacterized protein</fullName>
    </submittedName>
</protein>
<sequence>MFKKSLCWGLMATSLYLVWGCSESGQAVGATTAQEQAEEAVAAAAEADPLAGADALADEGTAIAQDDESIEQTNNSGYEDAGSVNPIKQLIDGVPIDVTFPPNPEVSQIYGHLVYDIAIQSKVDRVVVNEIIINRGNNCNINDYMREKYLPAKLKFGRYAKFSTGCDVNYIKEVEVKTNLGNYTFDQFVRR</sequence>
<evidence type="ECO:0000313" key="1">
    <source>
        <dbReference type="EMBL" id="OEY97398.1"/>
    </source>
</evidence>
<proteinExistence type="predicted"/>
<dbReference type="OrthoDB" id="6713517at2"/>
<evidence type="ECO:0000313" key="2">
    <source>
        <dbReference type="Proteomes" id="UP000185895"/>
    </source>
</evidence>
<comment type="caution">
    <text evidence="1">The sequence shown here is derived from an EMBL/GenBank/DDBJ whole genome shotgun (WGS) entry which is preliminary data.</text>
</comment>
<organism evidence="1 2">
    <name type="scientific">Acinetobacter qingfengensis</name>
    <dbReference type="NCBI Taxonomy" id="1262585"/>
    <lineage>
        <taxon>Bacteria</taxon>
        <taxon>Pseudomonadati</taxon>
        <taxon>Pseudomonadota</taxon>
        <taxon>Gammaproteobacteria</taxon>
        <taxon>Moraxellales</taxon>
        <taxon>Moraxellaceae</taxon>
        <taxon>Acinetobacter</taxon>
    </lineage>
</organism>
<dbReference type="EMBL" id="MKKK01000009">
    <property type="protein sequence ID" value="OEY97398.1"/>
    <property type="molecule type" value="Genomic_DNA"/>
</dbReference>
<gene>
    <name evidence="1" type="ORF">BJI46_09840</name>
</gene>
<reference evidence="1 2" key="1">
    <citation type="submission" date="2016-09" db="EMBL/GenBank/DDBJ databases">
        <authorList>
            <person name="Capua I."/>
            <person name="De Benedictis P."/>
            <person name="Joannis T."/>
            <person name="Lombin L.H."/>
            <person name="Cattoli G."/>
        </authorList>
    </citation>
    <scope>NUCLEOTIDE SEQUENCE [LARGE SCALE GENOMIC DNA]</scope>
    <source>
        <strain evidence="1 2">ANC 4671</strain>
    </source>
</reference>